<dbReference type="Proteomes" id="UP000054845">
    <property type="component" value="Unassembled WGS sequence"/>
</dbReference>
<evidence type="ECO:0000313" key="9">
    <source>
        <dbReference type="EMBL" id="CEH12261.1"/>
    </source>
</evidence>
<dbReference type="AlphaFoldDB" id="A0A0P1BA75"/>
<feature type="compositionally biased region" description="Basic and acidic residues" evidence="7">
    <location>
        <begin position="152"/>
        <end position="161"/>
    </location>
</feature>
<evidence type="ECO:0000256" key="5">
    <source>
        <dbReference type="PIRSR" id="PIRSR604808-2"/>
    </source>
</evidence>
<feature type="binding site" evidence="5">
    <location>
        <position position="362"/>
    </location>
    <ligand>
        <name>Mg(2+)</name>
        <dbReference type="ChEBI" id="CHEBI:18420"/>
        <label>1</label>
    </ligand>
</feature>
<dbReference type="GO" id="GO:0003906">
    <property type="term" value="F:DNA-(apurinic or apyrimidinic site) endonuclease activity"/>
    <property type="evidence" value="ECO:0007669"/>
    <property type="project" value="TreeGrafter"/>
</dbReference>
<feature type="binding site" evidence="5">
    <location>
        <position position="202"/>
    </location>
    <ligand>
        <name>Mg(2+)</name>
        <dbReference type="ChEBI" id="CHEBI:18420"/>
        <label>1</label>
    </ligand>
</feature>
<dbReference type="InterPro" id="IPR036691">
    <property type="entry name" value="Endo/exonu/phosph_ase_sf"/>
</dbReference>
<feature type="site" description="Transition state stabilizer" evidence="6">
    <location>
        <position position="362"/>
    </location>
</feature>
<comment type="cofactor">
    <cofactor evidence="5">
        <name>Mg(2+)</name>
        <dbReference type="ChEBI" id="CHEBI:18420"/>
    </cofactor>
    <cofactor evidence="5">
        <name>Mn(2+)</name>
        <dbReference type="ChEBI" id="CHEBI:29035"/>
    </cofactor>
    <text evidence="5">Probably binds two magnesium or manganese ions per subunit.</text>
</comment>
<feature type="binding site" evidence="5">
    <location>
        <position position="174"/>
    </location>
    <ligand>
        <name>Mg(2+)</name>
        <dbReference type="ChEBI" id="CHEBI:18420"/>
        <label>1</label>
    </ligand>
</feature>
<name>A0A0P1BA75_9BASI</name>
<accession>A0A0P1BA75</accession>
<dbReference type="OrthoDB" id="498125at2759"/>
<dbReference type="Gene3D" id="3.60.10.10">
    <property type="entry name" value="Endonuclease/exonuclease/phosphatase"/>
    <property type="match status" value="1"/>
</dbReference>
<protein>
    <submittedName>
        <fullName evidence="9">Apurinic/apyrimidinic endonuclease and related enzymes</fullName>
    </submittedName>
</protein>
<reference evidence="9 10" key="1">
    <citation type="submission" date="2014-09" db="EMBL/GenBank/DDBJ databases">
        <authorList>
            <person name="Magalhaes I.L.F."/>
            <person name="Oliveira U."/>
            <person name="Santos F.R."/>
            <person name="Vidigal T.H.D.A."/>
            <person name="Brescovit A.D."/>
            <person name="Santos A.J."/>
        </authorList>
    </citation>
    <scope>NUCLEOTIDE SEQUENCE [LARGE SCALE GENOMIC DNA]</scope>
</reference>
<evidence type="ECO:0000256" key="4">
    <source>
        <dbReference type="ARBA" id="ARBA00022842"/>
    </source>
</evidence>
<dbReference type="EMBL" id="CCYA01000147">
    <property type="protein sequence ID" value="CEH12261.1"/>
    <property type="molecule type" value="Genomic_DNA"/>
</dbReference>
<dbReference type="Pfam" id="PF03372">
    <property type="entry name" value="Exo_endo_phos"/>
    <property type="match status" value="1"/>
</dbReference>
<organism evidence="9 10">
    <name type="scientific">Ceraceosorus bombacis</name>
    <dbReference type="NCBI Taxonomy" id="401625"/>
    <lineage>
        <taxon>Eukaryota</taxon>
        <taxon>Fungi</taxon>
        <taxon>Dikarya</taxon>
        <taxon>Basidiomycota</taxon>
        <taxon>Ustilaginomycotina</taxon>
        <taxon>Exobasidiomycetes</taxon>
        <taxon>Ceraceosorales</taxon>
        <taxon>Ceraceosoraceae</taxon>
        <taxon>Ceraceosorus</taxon>
    </lineage>
</organism>
<evidence type="ECO:0000256" key="1">
    <source>
        <dbReference type="ARBA" id="ARBA00007092"/>
    </source>
</evidence>
<evidence type="ECO:0000256" key="3">
    <source>
        <dbReference type="ARBA" id="ARBA00022801"/>
    </source>
</evidence>
<keyword evidence="9" id="KW-0255">Endonuclease</keyword>
<dbReference type="GO" id="GO:0005634">
    <property type="term" value="C:nucleus"/>
    <property type="evidence" value="ECO:0007669"/>
    <property type="project" value="TreeGrafter"/>
</dbReference>
<keyword evidence="10" id="KW-1185">Reference proteome</keyword>
<proteinExistence type="inferred from homology"/>
<dbReference type="GO" id="GO:0046872">
    <property type="term" value="F:metal ion binding"/>
    <property type="evidence" value="ECO:0007669"/>
    <property type="project" value="UniProtKB-KW"/>
</dbReference>
<evidence type="ECO:0000256" key="7">
    <source>
        <dbReference type="SAM" id="MobiDB-lite"/>
    </source>
</evidence>
<dbReference type="InterPro" id="IPR005135">
    <property type="entry name" value="Endo/exonuclease/phosphatase"/>
</dbReference>
<sequence length="495" mass="54357">MAEEAEVQEGQGGKRGSGRRAVKAIQSQGGAKGKRKAASEADAKVRKADQLAASESTSGQDRRRKSKKVDGREKGEAEEESELSSAEEVVPIRKKAKASQSTGNGNGADDGKVSHRPRGKVPYAWHPSAPQGGPASDTLADESLPKNMSVPDDLKLDRARGELPKEQKRIVVWNITSLNSAEKKGMTRYLNEEDADLVFLSETKCNEIPTFNSFKTLYPHQTWSVSSTKGYAGVALLSKMKPLSTSTTLKLPLIDSSEARAVHERFGSGLLQGVPDDEKIEEEDVFAFAKNGKEAQAFEKDVAKGRIVTAEFENWIVVGTYAVNAGEGLKSLSTKRKWSAALSSHLQACQARKRTIWCGDLNVVMDARDLSAASKKWNKSPGYTVWECEAHRRLLGRSLTSTNIEARKNGDAVENGGEEEKKVAWTDVWRDLHPNHVGHYTFYGFRGACRVKGIGWRLDSFILSPGAKNKVKACEIRHEVRPVVVPFLAAAWIRI</sequence>
<keyword evidence="2 5" id="KW-0479">Metal-binding</keyword>
<dbReference type="GO" id="GO:0008081">
    <property type="term" value="F:phosphoric diester hydrolase activity"/>
    <property type="evidence" value="ECO:0007669"/>
    <property type="project" value="TreeGrafter"/>
</dbReference>
<feature type="binding site" evidence="5">
    <location>
        <position position="360"/>
    </location>
    <ligand>
        <name>Mg(2+)</name>
        <dbReference type="ChEBI" id="CHEBI:18420"/>
        <label>1</label>
    </ligand>
</feature>
<feature type="compositionally biased region" description="Basic and acidic residues" evidence="7">
    <location>
        <begin position="37"/>
        <end position="49"/>
    </location>
</feature>
<evidence type="ECO:0000256" key="2">
    <source>
        <dbReference type="ARBA" id="ARBA00022723"/>
    </source>
</evidence>
<comment type="similarity">
    <text evidence="1">Belongs to the DNA repair enzymes AP/ExoA family.</text>
</comment>
<dbReference type="PROSITE" id="PS51435">
    <property type="entry name" value="AP_NUCLEASE_F1_4"/>
    <property type="match status" value="1"/>
</dbReference>
<evidence type="ECO:0000313" key="10">
    <source>
        <dbReference type="Proteomes" id="UP000054845"/>
    </source>
</evidence>
<dbReference type="SUPFAM" id="SSF56219">
    <property type="entry name" value="DNase I-like"/>
    <property type="match status" value="1"/>
</dbReference>
<dbReference type="PANTHER" id="PTHR22748">
    <property type="entry name" value="AP ENDONUCLEASE"/>
    <property type="match status" value="1"/>
</dbReference>
<dbReference type="GO" id="GO:0006284">
    <property type="term" value="P:base-excision repair"/>
    <property type="evidence" value="ECO:0007669"/>
    <property type="project" value="TreeGrafter"/>
</dbReference>
<dbReference type="STRING" id="401625.A0A0P1BA75"/>
<evidence type="ECO:0000259" key="8">
    <source>
        <dbReference type="Pfam" id="PF03372"/>
    </source>
</evidence>
<feature type="region of interest" description="Disordered" evidence="7">
    <location>
        <begin position="1"/>
        <end position="161"/>
    </location>
</feature>
<feature type="domain" description="Endonuclease/exonuclease/phosphatase" evidence="8">
    <location>
        <begin position="173"/>
        <end position="466"/>
    </location>
</feature>
<keyword evidence="9" id="KW-0540">Nuclease</keyword>
<feature type="site" description="Important for catalytic activity" evidence="6">
    <location>
        <position position="459"/>
    </location>
</feature>
<keyword evidence="4 5" id="KW-0460">Magnesium</keyword>
<keyword evidence="5" id="KW-0464">Manganese</keyword>
<dbReference type="GO" id="GO:0008311">
    <property type="term" value="F:double-stranded DNA 3'-5' DNA exonuclease activity"/>
    <property type="evidence" value="ECO:0007669"/>
    <property type="project" value="TreeGrafter"/>
</dbReference>
<dbReference type="InterPro" id="IPR004808">
    <property type="entry name" value="AP_endonuc_1"/>
</dbReference>
<dbReference type="PANTHER" id="PTHR22748:SF6">
    <property type="entry name" value="DNA-(APURINIC OR APYRIMIDINIC SITE) ENDONUCLEASE"/>
    <property type="match status" value="1"/>
</dbReference>
<keyword evidence="3" id="KW-0378">Hydrolase</keyword>
<evidence type="ECO:0000256" key="6">
    <source>
        <dbReference type="PIRSR" id="PIRSR604808-3"/>
    </source>
</evidence>